<evidence type="ECO:0000256" key="9">
    <source>
        <dbReference type="ARBA" id="ARBA00023128"/>
    </source>
</evidence>
<keyword evidence="11" id="KW-0675">Receptor</keyword>
<evidence type="ECO:0000256" key="12">
    <source>
        <dbReference type="SAM" id="Phobius"/>
    </source>
</evidence>
<dbReference type="STRING" id="667725.A0A0L0GF97"/>
<dbReference type="InterPro" id="IPR005683">
    <property type="entry name" value="Tom22"/>
</dbReference>
<comment type="subcellular location">
    <subcellularLocation>
        <location evidence="1">Mitochondrion outer membrane</location>
        <topology evidence="1">Single-pass membrane protein</topology>
    </subcellularLocation>
</comment>
<comment type="similarity">
    <text evidence="2">Belongs to the Tom22 family.</text>
</comment>
<sequence length="126" mass="13934">MAKIVDVTDGVMPPEDQVVVVEEEEESESLLDRLSGLVEFIPKPIRDTVYKVGTTTHSVTIYSLQSLGTVAWIGTTTFFVLGLPLMLAVEGEQQLESMELERKQQMQQQRQILNPGLYGVPAQGAN</sequence>
<keyword evidence="3" id="KW-0813">Transport</keyword>
<keyword evidence="4 12" id="KW-0812">Transmembrane</keyword>
<evidence type="ECO:0000256" key="2">
    <source>
        <dbReference type="ARBA" id="ARBA00009874"/>
    </source>
</evidence>
<proteinExistence type="inferred from homology"/>
<evidence type="ECO:0000256" key="10">
    <source>
        <dbReference type="ARBA" id="ARBA00023136"/>
    </source>
</evidence>
<keyword evidence="6" id="KW-0653">Protein transport</keyword>
<evidence type="ECO:0000256" key="5">
    <source>
        <dbReference type="ARBA" id="ARBA00022787"/>
    </source>
</evidence>
<evidence type="ECO:0000313" key="13">
    <source>
        <dbReference type="EMBL" id="KNC86958.1"/>
    </source>
</evidence>
<dbReference type="GO" id="GO:0005741">
    <property type="term" value="C:mitochondrial outer membrane"/>
    <property type="evidence" value="ECO:0007669"/>
    <property type="project" value="UniProtKB-SubCell"/>
</dbReference>
<dbReference type="AlphaFoldDB" id="A0A0L0GF97"/>
<dbReference type="PANTHER" id="PTHR12504">
    <property type="entry name" value="MITOCHONDRIAL IMPORT RECEPTOR SUBUNIT TOM22"/>
    <property type="match status" value="1"/>
</dbReference>
<evidence type="ECO:0000313" key="14">
    <source>
        <dbReference type="Proteomes" id="UP000054560"/>
    </source>
</evidence>
<keyword evidence="8" id="KW-0811">Translocation</keyword>
<evidence type="ECO:0000256" key="8">
    <source>
        <dbReference type="ARBA" id="ARBA00023010"/>
    </source>
</evidence>
<evidence type="ECO:0000256" key="4">
    <source>
        <dbReference type="ARBA" id="ARBA00022692"/>
    </source>
</evidence>
<dbReference type="GO" id="GO:0006886">
    <property type="term" value="P:intracellular protein transport"/>
    <property type="evidence" value="ECO:0007669"/>
    <property type="project" value="InterPro"/>
</dbReference>
<dbReference type="PANTHER" id="PTHR12504:SF0">
    <property type="entry name" value="MITOCHONDRIAL IMPORT RECEPTOR SUBUNIT TOM22 HOMOLOG"/>
    <property type="match status" value="1"/>
</dbReference>
<keyword evidence="14" id="KW-1185">Reference proteome</keyword>
<evidence type="ECO:0000256" key="11">
    <source>
        <dbReference type="ARBA" id="ARBA00023170"/>
    </source>
</evidence>
<evidence type="ECO:0000256" key="6">
    <source>
        <dbReference type="ARBA" id="ARBA00022927"/>
    </source>
</evidence>
<keyword evidence="7 12" id="KW-1133">Transmembrane helix</keyword>
<dbReference type="EMBL" id="KQ241628">
    <property type="protein sequence ID" value="KNC86958.1"/>
    <property type="molecule type" value="Genomic_DNA"/>
</dbReference>
<organism evidence="13 14">
    <name type="scientific">Sphaeroforma arctica JP610</name>
    <dbReference type="NCBI Taxonomy" id="667725"/>
    <lineage>
        <taxon>Eukaryota</taxon>
        <taxon>Ichthyosporea</taxon>
        <taxon>Ichthyophonida</taxon>
        <taxon>Sphaeroforma</taxon>
    </lineage>
</organism>
<evidence type="ECO:0000256" key="1">
    <source>
        <dbReference type="ARBA" id="ARBA00004572"/>
    </source>
</evidence>
<feature type="transmembrane region" description="Helical" evidence="12">
    <location>
        <begin position="70"/>
        <end position="89"/>
    </location>
</feature>
<accession>A0A0L0GF97</accession>
<dbReference type="RefSeq" id="XP_014160860.1">
    <property type="nucleotide sequence ID" value="XM_014305385.1"/>
</dbReference>
<keyword evidence="9" id="KW-0496">Mitochondrion</keyword>
<dbReference type="OrthoDB" id="10016939at2759"/>
<evidence type="ECO:0000256" key="3">
    <source>
        <dbReference type="ARBA" id="ARBA00022448"/>
    </source>
</evidence>
<name>A0A0L0GF97_9EUKA</name>
<evidence type="ECO:0000256" key="7">
    <source>
        <dbReference type="ARBA" id="ARBA00022989"/>
    </source>
</evidence>
<keyword evidence="5" id="KW-1000">Mitochondrion outer membrane</keyword>
<dbReference type="GeneID" id="25901413"/>
<protein>
    <recommendedName>
        <fullName evidence="15">Mitochondrial import receptor subunit tom22</fullName>
    </recommendedName>
</protein>
<dbReference type="CDD" id="cd22884">
    <property type="entry name" value="TOM22"/>
    <property type="match status" value="1"/>
</dbReference>
<gene>
    <name evidence="13" type="ORF">SARC_00909</name>
</gene>
<dbReference type="Proteomes" id="UP000054560">
    <property type="component" value="Unassembled WGS sequence"/>
</dbReference>
<keyword evidence="10 12" id="KW-0472">Membrane</keyword>
<reference evidence="13 14" key="1">
    <citation type="submission" date="2011-02" db="EMBL/GenBank/DDBJ databases">
        <title>The Genome Sequence of Sphaeroforma arctica JP610.</title>
        <authorList>
            <consortium name="The Broad Institute Genome Sequencing Platform"/>
            <person name="Russ C."/>
            <person name="Cuomo C."/>
            <person name="Young S.K."/>
            <person name="Zeng Q."/>
            <person name="Gargeya S."/>
            <person name="Alvarado L."/>
            <person name="Berlin A."/>
            <person name="Chapman S.B."/>
            <person name="Chen Z."/>
            <person name="Freedman E."/>
            <person name="Gellesch M."/>
            <person name="Goldberg J."/>
            <person name="Griggs A."/>
            <person name="Gujja S."/>
            <person name="Heilman E."/>
            <person name="Heiman D."/>
            <person name="Howarth C."/>
            <person name="Mehta T."/>
            <person name="Neiman D."/>
            <person name="Pearson M."/>
            <person name="Roberts A."/>
            <person name="Saif S."/>
            <person name="Shea T."/>
            <person name="Shenoy N."/>
            <person name="Sisk P."/>
            <person name="Stolte C."/>
            <person name="Sykes S."/>
            <person name="White J."/>
            <person name="Yandava C."/>
            <person name="Burger G."/>
            <person name="Gray M.W."/>
            <person name="Holland P.W.H."/>
            <person name="King N."/>
            <person name="Lang F.B.F."/>
            <person name="Roger A.J."/>
            <person name="Ruiz-Trillo I."/>
            <person name="Haas B."/>
            <person name="Nusbaum C."/>
            <person name="Birren B."/>
        </authorList>
    </citation>
    <scope>NUCLEOTIDE SEQUENCE [LARGE SCALE GENOMIC DNA]</scope>
    <source>
        <strain evidence="13 14">JP610</strain>
    </source>
</reference>
<dbReference type="Pfam" id="PF04281">
    <property type="entry name" value="Tom22"/>
    <property type="match status" value="1"/>
</dbReference>
<evidence type="ECO:0008006" key="15">
    <source>
        <dbReference type="Google" id="ProtNLM"/>
    </source>
</evidence>